<dbReference type="SUPFAM" id="SSF56300">
    <property type="entry name" value="Metallo-dependent phosphatases"/>
    <property type="match status" value="1"/>
</dbReference>
<dbReference type="InterPro" id="IPR029052">
    <property type="entry name" value="Metallo-depent_PP-like"/>
</dbReference>
<evidence type="ECO:0000313" key="5">
    <source>
        <dbReference type="Proteomes" id="UP000285326"/>
    </source>
</evidence>
<comment type="caution">
    <text evidence="4">The sequence shown here is derived from an EMBL/GenBank/DDBJ whole genome shotgun (WGS) entry which is preliminary data.</text>
</comment>
<dbReference type="AlphaFoldDB" id="A0A420ITK2"/>
<name>A0A420ITK2_9PEZI</name>
<keyword evidence="2" id="KW-0472">Membrane</keyword>
<keyword evidence="2" id="KW-1133">Transmembrane helix</keyword>
<feature type="region of interest" description="Disordered" evidence="1">
    <location>
        <begin position="63"/>
        <end position="87"/>
    </location>
</feature>
<gene>
    <name evidence="4" type="ORF">GcM1_215009</name>
</gene>
<reference evidence="4 5" key="1">
    <citation type="journal article" date="2018" name="BMC Genomics">
        <title>Comparative genome analyses reveal sequence features reflecting distinct modes of host-adaptation between dicot and monocot powdery mildew.</title>
        <authorList>
            <person name="Wu Y."/>
            <person name="Ma X."/>
            <person name="Pan Z."/>
            <person name="Kale S.D."/>
            <person name="Song Y."/>
            <person name="King H."/>
            <person name="Zhang Q."/>
            <person name="Presley C."/>
            <person name="Deng X."/>
            <person name="Wei C.I."/>
            <person name="Xiao S."/>
        </authorList>
    </citation>
    <scope>NUCLEOTIDE SEQUENCE [LARGE SCALE GENOMIC DNA]</scope>
    <source>
        <strain evidence="4">UMSG1</strain>
    </source>
</reference>
<proteinExistence type="predicted"/>
<feature type="compositionally biased region" description="Basic and acidic residues" evidence="1">
    <location>
        <begin position="68"/>
        <end position="82"/>
    </location>
</feature>
<dbReference type="InterPro" id="IPR052900">
    <property type="entry name" value="Phospholipid_Metab_Enz"/>
</dbReference>
<dbReference type="CDD" id="cd07389">
    <property type="entry name" value="MPP_PhoD"/>
    <property type="match status" value="1"/>
</dbReference>
<feature type="domain" description="PhoD-like phosphatase metallophosphatase" evidence="3">
    <location>
        <begin position="281"/>
        <end position="550"/>
    </location>
</feature>
<evidence type="ECO:0000256" key="2">
    <source>
        <dbReference type="SAM" id="Phobius"/>
    </source>
</evidence>
<evidence type="ECO:0000259" key="3">
    <source>
        <dbReference type="Pfam" id="PF09423"/>
    </source>
</evidence>
<dbReference type="Gene3D" id="3.60.21.70">
    <property type="entry name" value="PhoD-like phosphatase"/>
    <property type="match status" value="1"/>
</dbReference>
<dbReference type="Proteomes" id="UP000285326">
    <property type="component" value="Unassembled WGS sequence"/>
</dbReference>
<evidence type="ECO:0000256" key="1">
    <source>
        <dbReference type="SAM" id="MobiDB-lite"/>
    </source>
</evidence>
<organism evidence="4 5">
    <name type="scientific">Golovinomyces cichoracearum</name>
    <dbReference type="NCBI Taxonomy" id="62708"/>
    <lineage>
        <taxon>Eukaryota</taxon>
        <taxon>Fungi</taxon>
        <taxon>Dikarya</taxon>
        <taxon>Ascomycota</taxon>
        <taxon>Pezizomycotina</taxon>
        <taxon>Leotiomycetes</taxon>
        <taxon>Erysiphales</taxon>
        <taxon>Erysiphaceae</taxon>
        <taxon>Golovinomyces</taxon>
    </lineage>
</organism>
<dbReference type="InterPro" id="IPR018946">
    <property type="entry name" value="PhoD-like_MPP"/>
</dbReference>
<dbReference type="EMBL" id="MCBS01021586">
    <property type="protein sequence ID" value="RKF77886.1"/>
    <property type="molecule type" value="Genomic_DNA"/>
</dbReference>
<dbReference type="PANTHER" id="PTHR43606:SF2">
    <property type="entry name" value="ALKALINE PHOSPHATASE FAMILY PROTEIN (AFU_ORTHOLOGUE AFUA_5G03860)"/>
    <property type="match status" value="1"/>
</dbReference>
<dbReference type="Pfam" id="PF09423">
    <property type="entry name" value="PhoD"/>
    <property type="match status" value="1"/>
</dbReference>
<dbReference type="InterPro" id="IPR038607">
    <property type="entry name" value="PhoD-like_sf"/>
</dbReference>
<dbReference type="PANTHER" id="PTHR43606">
    <property type="entry name" value="PHOSPHATASE, PUTATIVE (AFU_ORTHOLOGUE AFUA_6G08710)-RELATED"/>
    <property type="match status" value="1"/>
</dbReference>
<feature type="transmembrane region" description="Helical" evidence="2">
    <location>
        <begin position="6"/>
        <end position="27"/>
    </location>
</feature>
<feature type="transmembrane region" description="Helical" evidence="2">
    <location>
        <begin position="121"/>
        <end position="143"/>
    </location>
</feature>
<sequence length="603" mass="68241">MANLLHNLIVASCLALRISAYVFLRWIPSHQLPILVYTSAALYVSAFISSFARARNSHDRLPATIIQESEKGQGKEDRKTGHESTNYPKTEIRLKKKIIRKIRPTNPWHSLLTGLPNSKSALLSAVTLAVNFTLVLAVADLVYRAKLLHPANDLSFARIGYISPTEAKLVIREPDASKSPVSISYRPLTPSKADVHNSWQTADTIISFGNDTDYTKTVTLSLQKNLEQTYQWKTSTNHTGFFTTPPYPGSFPSNEEFSFLTSSCIKARFPYNPLSHPLTISGFKYMSQVLKSFPKSQFMLFLGDFIYIDVPKRFGTTVEDYRREYRQVYSSPEWPLVGQNLSWIHVLDDHEIDNDWDRRTTGVYNAAVDPWHHYQTTVNPPTAQNITESNELTYFEFTQGPASFFMLDTRTYRHPSRGLAANAIQKSMLGSTQLSCLLAFLRKPEVDGVKWKFVISSIPFTKNWRVNSLDTWAGYLYERKVILEAMWDASVQNGVKIVVLSGDRHEFAATAFPPPAEGKWPSSSTVHEFSVGPLSQFYLPVPTYKQSDNEDVEVKYIPNGNSKLGIITIKKVSSEKQSILQFHLYIDGQRAWSHTLSSPSLIS</sequence>
<feature type="transmembrane region" description="Helical" evidence="2">
    <location>
        <begin position="34"/>
        <end position="52"/>
    </location>
</feature>
<evidence type="ECO:0000313" key="4">
    <source>
        <dbReference type="EMBL" id="RKF77886.1"/>
    </source>
</evidence>
<accession>A0A420ITK2</accession>
<keyword evidence="2" id="KW-0812">Transmembrane</keyword>
<protein>
    <submittedName>
        <fullName evidence="4">Putative alkaline phosphatase family protein</fullName>
    </submittedName>
</protein>